<proteinExistence type="inferred from homology"/>
<keyword evidence="11 13" id="KW-0255">Endonuclease</keyword>
<dbReference type="HAMAP" id="MF_00052_A">
    <property type="entry name" value="RNase_HII_A"/>
    <property type="match status" value="1"/>
</dbReference>
<keyword evidence="10 13" id="KW-0479">Metal-binding</keyword>
<keyword evidence="13" id="KW-0464">Manganese</keyword>
<dbReference type="PROSITE" id="PS51975">
    <property type="entry name" value="RNASE_H_2"/>
    <property type="match status" value="1"/>
</dbReference>
<dbReference type="InterPro" id="IPR020787">
    <property type="entry name" value="RNase_HII_arc"/>
</dbReference>
<evidence type="ECO:0000256" key="9">
    <source>
        <dbReference type="ARBA" id="ARBA00022722"/>
    </source>
</evidence>
<keyword evidence="8 13" id="KW-0963">Cytoplasm</keyword>
<evidence type="ECO:0000313" key="17">
    <source>
        <dbReference type="EMBL" id="PUA31469.1"/>
    </source>
</evidence>
<evidence type="ECO:0000313" key="18">
    <source>
        <dbReference type="Proteomes" id="UP000244066"/>
    </source>
</evidence>
<dbReference type="InterPro" id="IPR012337">
    <property type="entry name" value="RNaseH-like_sf"/>
</dbReference>
<protein>
    <recommendedName>
        <fullName evidence="7 13">Ribonuclease HII</fullName>
        <shortName evidence="13">RNase HII</shortName>
        <ecNumber evidence="6 13">3.1.26.4</ecNumber>
    </recommendedName>
</protein>
<organism evidence="17 18">
    <name type="scientific">Candidatus Terraquivivens tikiterensis</name>
    <dbReference type="NCBI Taxonomy" id="1980982"/>
    <lineage>
        <taxon>Archaea</taxon>
        <taxon>Nitrososphaerota</taxon>
        <taxon>Candidatus Wolframiiraptoraceae</taxon>
        <taxon>Candidatus Terraquivivens</taxon>
    </lineage>
</organism>
<dbReference type="SUPFAM" id="SSF53098">
    <property type="entry name" value="Ribonuclease H-like"/>
    <property type="match status" value="1"/>
</dbReference>
<dbReference type="InterPro" id="IPR001352">
    <property type="entry name" value="RNase_HII/HIII"/>
</dbReference>
<comment type="similarity">
    <text evidence="5 13 15">Belongs to the RNase HII family.</text>
</comment>
<dbReference type="PANTHER" id="PTHR10954:SF23">
    <property type="entry name" value="RIBONUCLEASE"/>
    <property type="match status" value="1"/>
</dbReference>
<name>A0A2R7Y205_9ARCH</name>
<evidence type="ECO:0000256" key="5">
    <source>
        <dbReference type="ARBA" id="ARBA00007383"/>
    </source>
</evidence>
<dbReference type="Pfam" id="PF01351">
    <property type="entry name" value="RNase_HII"/>
    <property type="match status" value="1"/>
</dbReference>
<evidence type="ECO:0000256" key="2">
    <source>
        <dbReference type="ARBA" id="ARBA00001946"/>
    </source>
</evidence>
<dbReference type="InterPro" id="IPR023160">
    <property type="entry name" value="RNase_HII_hlx-loop-hlx_cap_dom"/>
</dbReference>
<dbReference type="GO" id="GO:0032299">
    <property type="term" value="C:ribonuclease H2 complex"/>
    <property type="evidence" value="ECO:0007669"/>
    <property type="project" value="TreeGrafter"/>
</dbReference>
<evidence type="ECO:0000256" key="15">
    <source>
        <dbReference type="RuleBase" id="RU003515"/>
    </source>
</evidence>
<dbReference type="CDD" id="cd07180">
    <property type="entry name" value="RNase_HII_archaea_like"/>
    <property type="match status" value="1"/>
</dbReference>
<comment type="cofactor">
    <cofactor evidence="2">
        <name>Mg(2+)</name>
        <dbReference type="ChEBI" id="CHEBI:18420"/>
    </cofactor>
</comment>
<evidence type="ECO:0000256" key="1">
    <source>
        <dbReference type="ARBA" id="ARBA00000077"/>
    </source>
</evidence>
<dbReference type="PANTHER" id="PTHR10954">
    <property type="entry name" value="RIBONUCLEASE H2 SUBUNIT A"/>
    <property type="match status" value="1"/>
</dbReference>
<evidence type="ECO:0000259" key="16">
    <source>
        <dbReference type="PROSITE" id="PS51975"/>
    </source>
</evidence>
<keyword evidence="9 13" id="KW-0540">Nuclease</keyword>
<dbReference type="GO" id="GO:0003723">
    <property type="term" value="F:RNA binding"/>
    <property type="evidence" value="ECO:0007669"/>
    <property type="project" value="UniProtKB-UniRule"/>
</dbReference>
<comment type="subcellular location">
    <subcellularLocation>
        <location evidence="4 13">Cytoplasm</location>
    </subcellularLocation>
</comment>
<dbReference type="Proteomes" id="UP000244066">
    <property type="component" value="Unassembled WGS sequence"/>
</dbReference>
<dbReference type="InterPro" id="IPR004649">
    <property type="entry name" value="RNase_H2_suA"/>
</dbReference>
<dbReference type="EC" id="3.1.26.4" evidence="6 13"/>
<evidence type="ECO:0000256" key="3">
    <source>
        <dbReference type="ARBA" id="ARBA00004065"/>
    </source>
</evidence>
<comment type="function">
    <text evidence="3 13 15">Endonuclease that specifically degrades the RNA of RNA-DNA hybrids.</text>
</comment>
<feature type="binding site" evidence="13 14">
    <location>
        <position position="108"/>
    </location>
    <ligand>
        <name>a divalent metal cation</name>
        <dbReference type="ChEBI" id="CHEBI:60240"/>
    </ligand>
</feature>
<keyword evidence="12 13" id="KW-0378">Hydrolase</keyword>
<evidence type="ECO:0000256" key="7">
    <source>
        <dbReference type="ARBA" id="ARBA00019179"/>
    </source>
</evidence>
<comment type="caution">
    <text evidence="17">The sequence shown here is derived from an EMBL/GenBank/DDBJ whole genome shotgun (WGS) entry which is preliminary data.</text>
</comment>
<dbReference type="AlphaFoldDB" id="A0A2R7Y205"/>
<dbReference type="GO" id="GO:0005737">
    <property type="term" value="C:cytoplasm"/>
    <property type="evidence" value="ECO:0007669"/>
    <property type="project" value="UniProtKB-SubCell"/>
</dbReference>
<feature type="domain" description="RNase H type-2" evidence="16">
    <location>
        <begin position="1"/>
        <end position="211"/>
    </location>
</feature>
<accession>A0A2R7Y205</accession>
<dbReference type="Gene3D" id="3.30.420.10">
    <property type="entry name" value="Ribonuclease H-like superfamily/Ribonuclease H"/>
    <property type="match status" value="1"/>
</dbReference>
<dbReference type="EMBL" id="NDWU01000017">
    <property type="protein sequence ID" value="PUA31469.1"/>
    <property type="molecule type" value="Genomic_DNA"/>
</dbReference>
<comment type="cofactor">
    <cofactor evidence="13 14">
        <name>Mn(2+)</name>
        <dbReference type="ChEBI" id="CHEBI:29035"/>
    </cofactor>
    <cofactor evidence="13 14">
        <name>Mg(2+)</name>
        <dbReference type="ChEBI" id="CHEBI:18420"/>
    </cofactor>
    <text evidence="13 14">Manganese or magnesium. Binds 1 divalent metal ion per monomer in the absence of substrate. May bind a second metal ion after substrate binding.</text>
</comment>
<evidence type="ECO:0000256" key="10">
    <source>
        <dbReference type="ARBA" id="ARBA00022723"/>
    </source>
</evidence>
<dbReference type="NCBIfam" id="TIGR00729">
    <property type="entry name" value="ribonuclease HII"/>
    <property type="match status" value="1"/>
</dbReference>
<dbReference type="Gene3D" id="1.10.10.460">
    <property type="entry name" value="Ribonuclease hii. Domain 2"/>
    <property type="match status" value="1"/>
</dbReference>
<sequence>MKVCGIDEAGRGSVIGPLVVFGILVHEKDVPLLKAMGVRDSKTLSRKAREVLSQKILSLDVKTYGVVVDAAEVDRYLRRMSGPSINVLEANAVSEIIKNLRPDVVYIDSPDVKPIRYAKRILAMLDYSPRIVCEHKADSRYEVVAAASIIAKVKRDCIVADLSKVYGDFGSGYPSDKRTVEFISRYLRDKGEAPPCIRKGWRTVDRLLNRK</sequence>
<dbReference type="GO" id="GO:0030145">
    <property type="term" value="F:manganese ion binding"/>
    <property type="evidence" value="ECO:0007669"/>
    <property type="project" value="UniProtKB-UniRule"/>
</dbReference>
<evidence type="ECO:0000256" key="11">
    <source>
        <dbReference type="ARBA" id="ARBA00022759"/>
    </source>
</evidence>
<feature type="binding site" evidence="13 14">
    <location>
        <position position="7"/>
    </location>
    <ligand>
        <name>a divalent metal cation</name>
        <dbReference type="ChEBI" id="CHEBI:60240"/>
    </ligand>
</feature>
<comment type="catalytic activity">
    <reaction evidence="1 13 14 15">
        <text>Endonucleolytic cleavage to 5'-phosphomonoester.</text>
        <dbReference type="EC" id="3.1.26.4"/>
    </reaction>
</comment>
<evidence type="ECO:0000256" key="13">
    <source>
        <dbReference type="HAMAP-Rule" id="MF_00052"/>
    </source>
</evidence>
<reference evidence="17 18" key="1">
    <citation type="submission" date="2017-04" db="EMBL/GenBank/DDBJ databases">
        <title>Draft Aigarchaeota genome from a New Zealand hot spring.</title>
        <authorList>
            <person name="Reysenbach A.-L."/>
            <person name="Donaho J.A."/>
            <person name="Gerhart J."/>
            <person name="Kelley J.F."/>
            <person name="Kouba K."/>
            <person name="Podar M."/>
            <person name="Stott M."/>
        </authorList>
    </citation>
    <scope>NUCLEOTIDE SEQUENCE [LARGE SCALE GENOMIC DNA]</scope>
    <source>
        <strain evidence="17">NZ13_MG1</strain>
    </source>
</reference>
<dbReference type="GO" id="GO:0004523">
    <property type="term" value="F:RNA-DNA hybrid ribonuclease activity"/>
    <property type="evidence" value="ECO:0007669"/>
    <property type="project" value="UniProtKB-UniRule"/>
</dbReference>
<evidence type="ECO:0000256" key="14">
    <source>
        <dbReference type="PROSITE-ProRule" id="PRU01319"/>
    </source>
</evidence>
<gene>
    <name evidence="13" type="primary">rnhB</name>
    <name evidence="17" type="ORF">B9J98_06370</name>
</gene>
<evidence type="ECO:0000256" key="8">
    <source>
        <dbReference type="ARBA" id="ARBA00022490"/>
    </source>
</evidence>
<evidence type="ECO:0000256" key="6">
    <source>
        <dbReference type="ARBA" id="ARBA00012180"/>
    </source>
</evidence>
<evidence type="ECO:0000256" key="4">
    <source>
        <dbReference type="ARBA" id="ARBA00004496"/>
    </source>
</evidence>
<dbReference type="InterPro" id="IPR036397">
    <property type="entry name" value="RNaseH_sf"/>
</dbReference>
<feature type="binding site" evidence="13 14">
    <location>
        <position position="8"/>
    </location>
    <ligand>
        <name>a divalent metal cation</name>
        <dbReference type="ChEBI" id="CHEBI:60240"/>
    </ligand>
</feature>
<dbReference type="InterPro" id="IPR024567">
    <property type="entry name" value="RNase_HII/HIII_dom"/>
</dbReference>
<dbReference type="GO" id="GO:0006298">
    <property type="term" value="P:mismatch repair"/>
    <property type="evidence" value="ECO:0007669"/>
    <property type="project" value="TreeGrafter"/>
</dbReference>
<dbReference type="GO" id="GO:0043137">
    <property type="term" value="P:DNA replication, removal of RNA primer"/>
    <property type="evidence" value="ECO:0007669"/>
    <property type="project" value="TreeGrafter"/>
</dbReference>
<evidence type="ECO:0000256" key="12">
    <source>
        <dbReference type="ARBA" id="ARBA00022801"/>
    </source>
</evidence>